<name>A0A2V1D1X1_9PLEO</name>
<evidence type="ECO:0000256" key="5">
    <source>
        <dbReference type="ARBA" id="ARBA00038359"/>
    </source>
</evidence>
<feature type="transmembrane region" description="Helical" evidence="7">
    <location>
        <begin position="175"/>
        <end position="199"/>
    </location>
</feature>
<feature type="transmembrane region" description="Helical" evidence="7">
    <location>
        <begin position="95"/>
        <end position="116"/>
    </location>
</feature>
<accession>A0A2V1D1X1</accession>
<protein>
    <recommendedName>
        <fullName evidence="8">Rhodopsin domain-containing protein</fullName>
    </recommendedName>
</protein>
<keyword evidence="2 7" id="KW-0812">Transmembrane</keyword>
<dbReference type="InterPro" id="IPR052337">
    <property type="entry name" value="SAT4-like"/>
</dbReference>
<proteinExistence type="inferred from homology"/>
<feature type="transmembrane region" description="Helical" evidence="7">
    <location>
        <begin position="211"/>
        <end position="230"/>
    </location>
</feature>
<dbReference type="OrthoDB" id="2988756at2759"/>
<dbReference type="PANTHER" id="PTHR33048">
    <property type="entry name" value="PTH11-LIKE INTEGRAL MEMBRANE PROTEIN (AFU_ORTHOLOGUE AFUA_5G11245)"/>
    <property type="match status" value="1"/>
</dbReference>
<evidence type="ECO:0000256" key="1">
    <source>
        <dbReference type="ARBA" id="ARBA00004141"/>
    </source>
</evidence>
<evidence type="ECO:0000256" key="7">
    <source>
        <dbReference type="SAM" id="Phobius"/>
    </source>
</evidence>
<sequence length="341" mass="38636">MTTIEQLVIETWVEYSFATVIVLLRYYVRIRMVGLRSLDYDDYIMPIAWLFFTAMTIMAHIVSQSGDNAKMSEEYRKNISAQEAATRTLGSKAFIVGWFTYTGMLWTLKICVLAFLRRVTSGLGSAKLILPVFYLVLVSWVINIVLFVSSCRPFYKYWQIYPDPGIHCTPENPNFFITVLAVNLVTDLCIVIIPIPMLLQAQLPRLRKIMLFLVLCAGVFVMIAAILRVVFVFKNGDPATPAIWACRETLVAMLVANLPILRPLFSGRWWRGDYSKSSKQRSYPAGSQSGHIELGSQKDTAHFYSVSRKEQDDHSSSTEHIVQPAGGRGIRIQTQIDVVSK</sequence>
<feature type="region of interest" description="Disordered" evidence="6">
    <location>
        <begin position="305"/>
        <end position="329"/>
    </location>
</feature>
<dbReference type="Pfam" id="PF20684">
    <property type="entry name" value="Fung_rhodopsin"/>
    <property type="match status" value="1"/>
</dbReference>
<feature type="compositionally biased region" description="Basic and acidic residues" evidence="6">
    <location>
        <begin position="307"/>
        <end position="317"/>
    </location>
</feature>
<evidence type="ECO:0000256" key="2">
    <source>
        <dbReference type="ARBA" id="ARBA00022692"/>
    </source>
</evidence>
<dbReference type="GO" id="GO:0016020">
    <property type="term" value="C:membrane"/>
    <property type="evidence" value="ECO:0007669"/>
    <property type="project" value="UniProtKB-SubCell"/>
</dbReference>
<dbReference type="EMBL" id="KZ805743">
    <property type="protein sequence ID" value="PVH91985.1"/>
    <property type="molecule type" value="Genomic_DNA"/>
</dbReference>
<evidence type="ECO:0000313" key="10">
    <source>
        <dbReference type="Proteomes" id="UP000244855"/>
    </source>
</evidence>
<evidence type="ECO:0000256" key="6">
    <source>
        <dbReference type="SAM" id="MobiDB-lite"/>
    </source>
</evidence>
<keyword evidence="10" id="KW-1185">Reference proteome</keyword>
<dbReference type="InterPro" id="IPR049326">
    <property type="entry name" value="Rhodopsin_dom_fungi"/>
</dbReference>
<keyword evidence="4 7" id="KW-0472">Membrane</keyword>
<comment type="subcellular location">
    <subcellularLocation>
        <location evidence="1">Membrane</location>
        <topology evidence="1">Multi-pass membrane protein</topology>
    </subcellularLocation>
</comment>
<feature type="transmembrane region" description="Helical" evidence="7">
    <location>
        <begin position="12"/>
        <end position="28"/>
    </location>
</feature>
<evidence type="ECO:0000313" key="9">
    <source>
        <dbReference type="EMBL" id="PVH91985.1"/>
    </source>
</evidence>
<evidence type="ECO:0000259" key="8">
    <source>
        <dbReference type="Pfam" id="PF20684"/>
    </source>
</evidence>
<evidence type="ECO:0000256" key="3">
    <source>
        <dbReference type="ARBA" id="ARBA00022989"/>
    </source>
</evidence>
<dbReference type="PANTHER" id="PTHR33048:SF2">
    <property type="entry name" value="SRPK"/>
    <property type="match status" value="1"/>
</dbReference>
<feature type="transmembrane region" description="Helical" evidence="7">
    <location>
        <begin position="40"/>
        <end position="62"/>
    </location>
</feature>
<keyword evidence="3 7" id="KW-1133">Transmembrane helix</keyword>
<feature type="domain" description="Rhodopsin" evidence="8">
    <location>
        <begin position="25"/>
        <end position="266"/>
    </location>
</feature>
<gene>
    <name evidence="9" type="ORF">DM02DRAFT_677771</name>
</gene>
<dbReference type="Proteomes" id="UP000244855">
    <property type="component" value="Unassembled WGS sequence"/>
</dbReference>
<reference evidence="9 10" key="1">
    <citation type="journal article" date="2018" name="Sci. Rep.">
        <title>Comparative genomics provides insights into the lifestyle and reveals functional heterogeneity of dark septate endophytic fungi.</title>
        <authorList>
            <person name="Knapp D.G."/>
            <person name="Nemeth J.B."/>
            <person name="Barry K."/>
            <person name="Hainaut M."/>
            <person name="Henrissat B."/>
            <person name="Johnson J."/>
            <person name="Kuo A."/>
            <person name="Lim J.H.P."/>
            <person name="Lipzen A."/>
            <person name="Nolan M."/>
            <person name="Ohm R.A."/>
            <person name="Tamas L."/>
            <person name="Grigoriev I.V."/>
            <person name="Spatafora J.W."/>
            <person name="Nagy L.G."/>
            <person name="Kovacs G.M."/>
        </authorList>
    </citation>
    <scope>NUCLEOTIDE SEQUENCE [LARGE SCALE GENOMIC DNA]</scope>
    <source>
        <strain evidence="9 10">DSE2036</strain>
    </source>
</reference>
<feature type="transmembrane region" description="Helical" evidence="7">
    <location>
        <begin position="128"/>
        <end position="155"/>
    </location>
</feature>
<dbReference type="AlphaFoldDB" id="A0A2V1D1X1"/>
<comment type="similarity">
    <text evidence="5">Belongs to the SAT4 family.</text>
</comment>
<evidence type="ECO:0000256" key="4">
    <source>
        <dbReference type="ARBA" id="ARBA00023136"/>
    </source>
</evidence>
<organism evidence="9 10">
    <name type="scientific">Periconia macrospinosa</name>
    <dbReference type="NCBI Taxonomy" id="97972"/>
    <lineage>
        <taxon>Eukaryota</taxon>
        <taxon>Fungi</taxon>
        <taxon>Dikarya</taxon>
        <taxon>Ascomycota</taxon>
        <taxon>Pezizomycotina</taxon>
        <taxon>Dothideomycetes</taxon>
        <taxon>Pleosporomycetidae</taxon>
        <taxon>Pleosporales</taxon>
        <taxon>Massarineae</taxon>
        <taxon>Periconiaceae</taxon>
        <taxon>Periconia</taxon>
    </lineage>
</organism>